<proteinExistence type="predicted"/>
<sequence>MTTSNLHLLCLPVKIRLAIYSWCPSFTLLQLAGTCTQIRHEITSQPDVINHAYYLMENPQRQWQRRFRALKLYGELSLSNIQVLDRAELDLFMEQAYNGNYPQQQRPGLHKRANKDIGDGLKHRYPCRTCLYLWDESYFRSSGMHEGGHCWDACFLCINHAFEDPLWNRDVEMMIPDKGHTSQPCSLISQWNPCGRFKRLCPVPSGTRFRNWFMRIADMRDDLGKDTEHVGMIEID</sequence>
<gene>
    <name evidence="1" type="ORF">BJ508DRAFT_306994</name>
</gene>
<accession>A0A3N4I4N0</accession>
<evidence type="ECO:0000313" key="2">
    <source>
        <dbReference type="Proteomes" id="UP000275078"/>
    </source>
</evidence>
<organism evidence="1 2">
    <name type="scientific">Ascobolus immersus RN42</name>
    <dbReference type="NCBI Taxonomy" id="1160509"/>
    <lineage>
        <taxon>Eukaryota</taxon>
        <taxon>Fungi</taxon>
        <taxon>Dikarya</taxon>
        <taxon>Ascomycota</taxon>
        <taxon>Pezizomycotina</taxon>
        <taxon>Pezizomycetes</taxon>
        <taxon>Pezizales</taxon>
        <taxon>Ascobolaceae</taxon>
        <taxon>Ascobolus</taxon>
    </lineage>
</organism>
<name>A0A3N4I4N0_ASCIM</name>
<keyword evidence="2" id="KW-1185">Reference proteome</keyword>
<evidence type="ECO:0000313" key="1">
    <source>
        <dbReference type="EMBL" id="RPA81053.1"/>
    </source>
</evidence>
<evidence type="ECO:0008006" key="3">
    <source>
        <dbReference type="Google" id="ProtNLM"/>
    </source>
</evidence>
<dbReference type="Proteomes" id="UP000275078">
    <property type="component" value="Unassembled WGS sequence"/>
</dbReference>
<dbReference type="EMBL" id="ML119683">
    <property type="protein sequence ID" value="RPA81053.1"/>
    <property type="molecule type" value="Genomic_DNA"/>
</dbReference>
<reference evidence="1 2" key="1">
    <citation type="journal article" date="2018" name="Nat. Ecol. Evol.">
        <title>Pezizomycetes genomes reveal the molecular basis of ectomycorrhizal truffle lifestyle.</title>
        <authorList>
            <person name="Murat C."/>
            <person name="Payen T."/>
            <person name="Noel B."/>
            <person name="Kuo A."/>
            <person name="Morin E."/>
            <person name="Chen J."/>
            <person name="Kohler A."/>
            <person name="Krizsan K."/>
            <person name="Balestrini R."/>
            <person name="Da Silva C."/>
            <person name="Montanini B."/>
            <person name="Hainaut M."/>
            <person name="Levati E."/>
            <person name="Barry K.W."/>
            <person name="Belfiori B."/>
            <person name="Cichocki N."/>
            <person name="Clum A."/>
            <person name="Dockter R.B."/>
            <person name="Fauchery L."/>
            <person name="Guy J."/>
            <person name="Iotti M."/>
            <person name="Le Tacon F."/>
            <person name="Lindquist E.A."/>
            <person name="Lipzen A."/>
            <person name="Malagnac F."/>
            <person name="Mello A."/>
            <person name="Molinier V."/>
            <person name="Miyauchi S."/>
            <person name="Poulain J."/>
            <person name="Riccioni C."/>
            <person name="Rubini A."/>
            <person name="Sitrit Y."/>
            <person name="Splivallo R."/>
            <person name="Traeger S."/>
            <person name="Wang M."/>
            <person name="Zifcakova L."/>
            <person name="Wipf D."/>
            <person name="Zambonelli A."/>
            <person name="Paolocci F."/>
            <person name="Nowrousian M."/>
            <person name="Ottonello S."/>
            <person name="Baldrian P."/>
            <person name="Spatafora J.W."/>
            <person name="Henrissat B."/>
            <person name="Nagy L.G."/>
            <person name="Aury J.M."/>
            <person name="Wincker P."/>
            <person name="Grigoriev I.V."/>
            <person name="Bonfante P."/>
            <person name="Martin F.M."/>
        </authorList>
    </citation>
    <scope>NUCLEOTIDE SEQUENCE [LARGE SCALE GENOMIC DNA]</scope>
    <source>
        <strain evidence="1 2">RN42</strain>
    </source>
</reference>
<dbReference type="AlphaFoldDB" id="A0A3N4I4N0"/>
<protein>
    <recommendedName>
        <fullName evidence="3">F-box domain-containing protein</fullName>
    </recommendedName>
</protein>